<dbReference type="InterPro" id="IPR036465">
    <property type="entry name" value="vWFA_dom_sf"/>
</dbReference>
<dbReference type="Proteomes" id="UP001447188">
    <property type="component" value="Unassembled WGS sequence"/>
</dbReference>
<feature type="compositionally biased region" description="Polar residues" evidence="1">
    <location>
        <begin position="3887"/>
        <end position="3898"/>
    </location>
</feature>
<feature type="region of interest" description="Disordered" evidence="1">
    <location>
        <begin position="2598"/>
        <end position="2655"/>
    </location>
</feature>
<feature type="region of interest" description="Disordered" evidence="1">
    <location>
        <begin position="2675"/>
        <end position="2714"/>
    </location>
</feature>
<feature type="compositionally biased region" description="Polar residues" evidence="1">
    <location>
        <begin position="2645"/>
        <end position="2655"/>
    </location>
</feature>
<feature type="compositionally biased region" description="Polar residues" evidence="1">
    <location>
        <begin position="4067"/>
        <end position="4078"/>
    </location>
</feature>
<feature type="compositionally biased region" description="Polar residues" evidence="1">
    <location>
        <begin position="4023"/>
        <end position="4033"/>
    </location>
</feature>
<name>A0ABR3G4W7_9PEZI</name>
<evidence type="ECO:0000256" key="1">
    <source>
        <dbReference type="SAM" id="MobiDB-lite"/>
    </source>
</evidence>
<feature type="compositionally biased region" description="Basic and acidic residues" evidence="1">
    <location>
        <begin position="2698"/>
        <end position="2708"/>
    </location>
</feature>
<feature type="compositionally biased region" description="Polar residues" evidence="1">
    <location>
        <begin position="2837"/>
        <end position="2886"/>
    </location>
</feature>
<feature type="region of interest" description="Disordered" evidence="1">
    <location>
        <begin position="1826"/>
        <end position="1852"/>
    </location>
</feature>
<feature type="region of interest" description="Disordered" evidence="1">
    <location>
        <begin position="3882"/>
        <end position="3913"/>
    </location>
</feature>
<feature type="region of interest" description="Disordered" evidence="1">
    <location>
        <begin position="2806"/>
        <end position="2890"/>
    </location>
</feature>
<dbReference type="SUPFAM" id="SSF53300">
    <property type="entry name" value="vWA-like"/>
    <property type="match status" value="1"/>
</dbReference>
<feature type="region of interest" description="Disordered" evidence="1">
    <location>
        <begin position="3609"/>
        <end position="3648"/>
    </location>
</feature>
<feature type="region of interest" description="Disordered" evidence="1">
    <location>
        <begin position="1894"/>
        <end position="1920"/>
    </location>
</feature>
<feature type="region of interest" description="Disordered" evidence="1">
    <location>
        <begin position="2732"/>
        <end position="2753"/>
    </location>
</feature>
<feature type="compositionally biased region" description="Low complexity" evidence="1">
    <location>
        <begin position="1897"/>
        <end position="1907"/>
    </location>
</feature>
<feature type="compositionally biased region" description="Basic and acidic residues" evidence="1">
    <location>
        <begin position="2265"/>
        <end position="2274"/>
    </location>
</feature>
<feature type="region of interest" description="Disordered" evidence="1">
    <location>
        <begin position="3459"/>
        <end position="3504"/>
    </location>
</feature>
<dbReference type="PROSITE" id="PS50234">
    <property type="entry name" value="VWFA"/>
    <property type="match status" value="1"/>
</dbReference>
<dbReference type="PANTHER" id="PTHR34706:SF2">
    <property type="entry name" value="RFEF"/>
    <property type="match status" value="1"/>
</dbReference>
<evidence type="ECO:0000259" key="2">
    <source>
        <dbReference type="PROSITE" id="PS50234"/>
    </source>
</evidence>
<feature type="compositionally biased region" description="Polar residues" evidence="1">
    <location>
        <begin position="3930"/>
        <end position="3948"/>
    </location>
</feature>
<feature type="region of interest" description="Disordered" evidence="1">
    <location>
        <begin position="2502"/>
        <end position="2521"/>
    </location>
</feature>
<dbReference type="PANTHER" id="PTHR34706">
    <property type="entry name" value="SLR1338 PROTEIN"/>
    <property type="match status" value="1"/>
</dbReference>
<feature type="region of interest" description="Disordered" evidence="1">
    <location>
        <begin position="3537"/>
        <end position="3581"/>
    </location>
</feature>
<feature type="region of interest" description="Disordered" evidence="1">
    <location>
        <begin position="3318"/>
        <end position="3360"/>
    </location>
</feature>
<feature type="compositionally biased region" description="Basic and acidic residues" evidence="1">
    <location>
        <begin position="3248"/>
        <end position="3265"/>
    </location>
</feature>
<feature type="region of interest" description="Disordered" evidence="1">
    <location>
        <begin position="3113"/>
        <end position="3153"/>
    </location>
</feature>
<feature type="region of interest" description="Disordered" evidence="1">
    <location>
        <begin position="1945"/>
        <end position="1966"/>
    </location>
</feature>
<dbReference type="InterPro" id="IPR002035">
    <property type="entry name" value="VWF_A"/>
</dbReference>
<protein>
    <recommendedName>
        <fullName evidence="2">VWFA domain-containing protein</fullName>
    </recommendedName>
</protein>
<feature type="compositionally biased region" description="Polar residues" evidence="1">
    <location>
        <begin position="1957"/>
        <end position="1966"/>
    </location>
</feature>
<proteinExistence type="predicted"/>
<keyword evidence="4" id="KW-1185">Reference proteome</keyword>
<feature type="compositionally biased region" description="Polar residues" evidence="1">
    <location>
        <begin position="3237"/>
        <end position="3247"/>
    </location>
</feature>
<feature type="compositionally biased region" description="Polar residues" evidence="1">
    <location>
        <begin position="2278"/>
        <end position="2302"/>
    </location>
</feature>
<sequence length="4566" mass="480818">MVDIRGVGVVETSPLTPPSMIGSRGANVFGTSPLTPPSMVDLQGVGAVGASPPITSSRGVNAVETCPQITGLRGIGVPTSMVGLPGVGIVETSASKIGLRGANAFETLTPPSMAGLRPVGAVGASIPAIGLRDVDAVKTPIISSRGVNAFETFPLTPPSKIGLRGVGIVETSTPVVGLHGANAFETSPLTPPSVIGLPGRGAVGTCPPVIGLQSVNAFETSLTPPSKIGSHGVNVFGTSPITLPSIVDLRGVGIVETSLPAIGPRDVDVVGTPIIGPTGVNAFTPSPPMAGLRGIGVSAPMIGLPGLGAVGTSSPVTVSRGVNAFGTSPLTPPSVIGLPGLSAVGTSPPVAGLRGIGVSAPMIGLPGLGAVGTSPPVVGLHGANTFGTSPLTPSSMIDLRGVGAVETSPPMTSSRGANAFGPSSLTPPSMVGLRGVNAFTPAPLTPPSMTSLRPVGAVETSLPAIGPRDVHVVGTPIIGPTGVNAFTPSPPTPPSMIGVGAVETSTNLRDVGPAKTSASMISLQNADAVEHFNSNSIENPYLISAPKVGENLPARTNLHAPPALLPRPAVSANDGFESGKAMETKPQISPDDADIFPGSTLRFGTAPAAALGEVGSAARDVILATAKWTQGALLRLQGSGQSPEPLDIVGEKAGSRVWVAVGEVLDDALESTSPQDSIVVVGDLDRGCAPAAEHSRGGTGGTSARETTGIQTLQDLGAEVDTITETANSEGPATTTARDREAEEVAYFQGSRGDATEVMLEHAMAGWNTTPQGTTAGRIGSTGEGLRAPTTAVSHAVRHAANGLAPPAIDRKLQLKLADGGLGIANQSISETRQSRSIENNMATVLGDPDIVTVSEGRAGLQVTSEVHREEGEKSSPIVKEHAIRYVGNLLGITGGADNTFSELSLGHDIYGPDRTKQPTSGRIVGQDGHTGSAIPRVPSTFVGSLFNSLEDTRVRGTVQKLAINGAMNDDINAPNATTIGRLSVSPVLEHAVAGLDNQKPLKEIVIPLHVINKDEVTGLDGSHNPMRDPSGAEDTGVAYGGVVSSRLVAMDDGIQLTTSTPNPASVTNPRAWDIGQSPTIGQKTTAGFAGSHNQIVTARGLERMREVLGEEAEPVRPVIYIGGVPGIIETDTVVASPTLEHHIHRSRVVELGGEAGVHQTAWGHTVRLGSPGAILGTEELDDNVSVDGKAESIMQQMARDRAARDGSSVPNLSAVEKRVGEINKVSTGEHNRIRQSAIYHELEVVAGGMEDPNEVSSGVLESKIQKSITNIINPVIHDAHTSNPVAVDIQEASLRLEPAVDKSGVTNQTLSLRPTEYAAIDKNTILDLADFLILMASPGDQREGLGDLGGREGNKLAAIMESNAMHVAATGAARRISASPSSQHVIGGWDVATDADLETFQDSATGTDSMMEIVGPLGLVMAPGDFEFGGMGGMNDGVEELGALKATTIAMYEVTNTPDPPTASEESASPVPGHAVDQLRVVEPTTNFEASQIAHGRSIPQENSISENPHHTTPMLGDLGDMAGWDSHVEVATAQKPAIPGSRDISPIATTNPQITHGHIVAQEGSILGRETPCCTTPIPGGLGDMAGCDSKIPGKNLDIPPRKPAVPGTRDISPIATVSQQITHGHIVAQEGSILGRETPCCTTPIPGGLGDMAGCDSKIPGKNLDIPPRKPAVPGTRDISPIATVSQQITYGHTIPQEGSILGRETPRCTTLTSGDDVHVGDMAEWDSSIEVTTTQKSTTPGNRDIQPPISATNPSATSNGLAGPQTTNDHTITREDSIPGHYTTLGDVGDMAGWDSVEVAAIQKPTTPGNRDIQPPTAVANPFATTKGTTGPQTTNDHTITREDSFPGHYTAPGDVGDMAGWDSVEVAAIQKPTTPGNRDIQPPTAVANPFATTKGTTGPQTTNDHTITREDSFPGHYTAPGDVGDMAGWDSVEVAAIQKPTTPGNRDIQPPTAVTNPFATSKGTTGLQITIAEEDTTITGRETPLPTTFMFGDVGDMAGRDSSGEVATTQESTIPGNSDIQPPIDPFAARNGLTGPQIPDDHTLAQGDAIAGRATPHYTTLTSGDVRNMTEWDSNVEVATARKPIVPGNRNIQLPTTAINPSSTSNGLTGPQIAYDYIITQENEITGRETPHRALLGSGVGDITRYDNTMLENDIKPPVTTANSSANRELASLYLGHDIDESETPEPVTKLETTQNPSTEPATIRHPVLAAISQGSRDRGDIVSESQESAAHNLAAILAQDGIRHNNLTGGIAATGKALSPEHDTDGREATGQPANPKTTRPTEGVPSTSVPRTQSPDVIPTAEALGDMRYVAVQQPTAQKATIIETTSYSASKAASTTCVRSAEILRDREFAPSTRTESIGSPGAVDILDNMVRVLPDEWWPKPQVSDSSIMNNPVYESTDPENDIPKPKTQLSVKTSANHGTCPAITPNHTSTTATTLLFPEQGIGVQDVKEGAMKPEITGTADSDFSPTTHMDPHVITGVTEDPENTVGVHEKRKSTIQNSTAVTSHADNDPPRVAATLDKSAHLPLGHDDDQRQPTYQTATIQTVLIADGSSSTIGMFAYVSLPYDGAKNLKDTVTLYEDIRAKPQRSTKNTIDHNIHGTSTFPPVVDKRDATPNIKQNSDGWKATDPTTDRGGFQMTSDSDVTPSFASQQIIAEDAGDRVDTLNHRQAGARSPSTSDSTTITSPSSDTIKKFDVRPKDAALGTSRNDASVPIEIKHDGLTEQSTRSDVGTTNTIGNLHRGIEPVPDPPRAESNFQNDSQDTHVLPSAMTELGLFPAHGGSPPVVGLTPWQEIVRNVRNNSRKPARRPRRTRRPQPLALGNIIPDSTGVDQRSSEIAVTDANNYSEKSSPSRIPNETTPESTNLINDPTLHQESVSTRPKALSEDLIRHKTPPGELNKRPITTDNAIQELPIIMRPNQSTIPSSPKEGHDISPPTTGELPVPEKLTQSISPNHYFVVELIGDSEAVGIDLVAPPKQPPPIQNKISHDLQTHNQEATTNTAAPMPVLTLEETVQESNTHDQDAAPADDAPAQNQSNSSEDLDHASGVNVSRHLPAHQSTEEATNPLGDTETASDELHTSVGVMLKKVDIGDGGPTLTLERSDLVETDRECSNTHDQDVVPNSDASTQNQPNLSDHGHAPGVPDETTNLLENAETTSDMKQTRAPHPDSPPTEIVSLELQSSLIDVNNTTVKQDVASSGAISASVEKSHLPQTVQEFTNTHDQIAAPTGNAPTQNQPNVSDHSHAPEAHASHQSKEETTNPLENTEITLCLDNGLPTEKISLEPQPTSAELDTIPNVAVQKLASVEKAILGESDQEHPGTRGQDVAPGDDALAQNQSNAFPLDNSPPAENISPKLQPTSAELDTILEKLDAAVHESVEEAILEETVQEHPGARGQDAALIDSGLAQNQSNAPYLDNGPPTEHIPLGLQPTSVELGTILEKLDVAVQKSASVEKATLEESDQEHPGTRGQDVAPGDDVLTQNQPNAFPLDNGSPTENIPLGLQPTSVELGIILEKLDVTVPSVEKVILVKTDQEHPGARGQDTAPAGDTLARNQPNAFPLDNGPPTKNISPKLQPTSDELDTILEKLDAAVQKSASAEKAILEETDQEHPGARGQDAAPTGDTLAQNQSNAFPPDNGPPTKNISLKLQPTSDELDTILEKLDVAATTATIQISTSAENLLTLAGAVQENSNTRGQDAAPTSDASTKNQLKVFEHLSHAPGVHALRQLPAHQSKEETTNPPENTEIAANTHFPENGQPTGNLTPRLQPTPVDLDTILEKLDVVATMATLQASTSVENSTCVETVQEYSNTRGQDAAPTGEAPAQNQSNAPYLDNSPPTEDISLERKPTSVVDVDAILEKLDISDDVPTAIEKLAQVEKSPVAETTQEYSNSQDAALADDSPTQDQSNISKDLSHAPVIHVLPQPQAHQPSTNSSQNTRTAPDTEQTHTPHLDNNQLTEDLTRLQPTPVDLDTILKKLDVAAFTTQPSTSVEKLALVETVQDYLNTRGKDTVPAGEAPAQNQPKVSENPSHVPAVHRLPAQRPQEETSSFENIETTSDIQQTHTLYPDNSQPTEDLSPGLQCAPVDPDAIPGKLDSADGVPTAIETSTLVEKSQPAILHNHESTKSTEIPTNLEVTPSTLLLGPDITHGKHTGVAVENTDADEPTLDDIAPQNPVHLKEISVLAETSPYNHGVSKLDHNIQDSARFEAINVSVPLTEAHNTPGTTVIVGNRAGEVEESTYDKPPVIKNSVSDAYSHLNITPSGQSGITIQSTENPVQNMTTAADYLDTTHPETVPPTLSAAQVPLPDGGADTPIVQSHTQQPSLSPVDGGSAQSLASTPVGFHIQYVPHRSHNFVQYYGLHFLTYIETIENFNKHLISRISSMGLERFYPPDHPRLLELSKMAAALALDKSSELSAPECIVDLASLALFDKILYLDDSRSMQIGERIQALKTFVRRVTKMLTVMDTTGIAIRFMNSLSDEDYNNICDVERVERIVSQMEFNGRHTRLGKALEIKILEPFVFQKTAASILTKPILVTIITDGMVTSPEKPRHWPQFLSTSTDI</sequence>
<feature type="compositionally biased region" description="Polar residues" evidence="1">
    <location>
        <begin position="2732"/>
        <end position="2745"/>
    </location>
</feature>
<feature type="region of interest" description="Disordered" evidence="1">
    <location>
        <begin position="1736"/>
        <end position="1783"/>
    </location>
</feature>
<dbReference type="EMBL" id="JBBBZM010000323">
    <property type="protein sequence ID" value="KAL0630980.1"/>
    <property type="molecule type" value="Genomic_DNA"/>
</dbReference>
<organism evidence="3 4">
    <name type="scientific">Discina gigas</name>
    <dbReference type="NCBI Taxonomy" id="1032678"/>
    <lineage>
        <taxon>Eukaryota</taxon>
        <taxon>Fungi</taxon>
        <taxon>Dikarya</taxon>
        <taxon>Ascomycota</taxon>
        <taxon>Pezizomycotina</taxon>
        <taxon>Pezizomycetes</taxon>
        <taxon>Pezizales</taxon>
        <taxon>Discinaceae</taxon>
        <taxon>Discina</taxon>
    </lineage>
</organism>
<feature type="region of interest" description="Disordered" evidence="1">
    <location>
        <begin position="2259"/>
        <end position="2303"/>
    </location>
</feature>
<comment type="caution">
    <text evidence="3">The sequence shown here is derived from an EMBL/GenBank/DDBJ whole genome shotgun (WGS) entry which is preliminary data.</text>
</comment>
<feature type="domain" description="VWFA" evidence="2">
    <location>
        <begin position="4434"/>
        <end position="4566"/>
    </location>
</feature>
<feature type="compositionally biased region" description="Low complexity" evidence="1">
    <location>
        <begin position="2682"/>
        <end position="2697"/>
    </location>
</feature>
<feature type="compositionally biased region" description="Polar residues" evidence="1">
    <location>
        <begin position="2505"/>
        <end position="2515"/>
    </location>
</feature>
<accession>A0ABR3G4W7</accession>
<reference evidence="3 4" key="1">
    <citation type="submission" date="2024-02" db="EMBL/GenBank/DDBJ databases">
        <title>Discinaceae phylogenomics.</title>
        <authorList>
            <person name="Dirks A.C."/>
            <person name="James T.Y."/>
        </authorList>
    </citation>
    <scope>NUCLEOTIDE SEQUENCE [LARGE SCALE GENOMIC DNA]</scope>
    <source>
        <strain evidence="3 4">ACD0624</strain>
    </source>
</reference>
<feature type="compositionally biased region" description="Polar residues" evidence="1">
    <location>
        <begin position="3130"/>
        <end position="3140"/>
    </location>
</feature>
<feature type="region of interest" description="Disordered" evidence="1">
    <location>
        <begin position="3021"/>
        <end position="3052"/>
    </location>
</feature>
<feature type="compositionally biased region" description="Basic and acidic residues" evidence="1">
    <location>
        <begin position="3113"/>
        <end position="3125"/>
    </location>
</feature>
<evidence type="ECO:0000313" key="3">
    <source>
        <dbReference type="EMBL" id="KAL0630980.1"/>
    </source>
</evidence>
<feature type="compositionally biased region" description="Low complexity" evidence="1">
    <location>
        <begin position="1829"/>
        <end position="1839"/>
    </location>
</feature>
<feature type="region of interest" description="Disordered" evidence="1">
    <location>
        <begin position="3927"/>
        <end position="3968"/>
    </location>
</feature>
<feature type="region of interest" description="Disordered" evidence="1">
    <location>
        <begin position="3231"/>
        <end position="3269"/>
    </location>
</feature>
<feature type="compositionally biased region" description="Low complexity" evidence="1">
    <location>
        <begin position="3031"/>
        <end position="3040"/>
    </location>
</feature>
<feature type="region of interest" description="Disordered" evidence="1">
    <location>
        <begin position="4012"/>
        <end position="4035"/>
    </location>
</feature>
<feature type="compositionally biased region" description="Polar residues" evidence="1">
    <location>
        <begin position="1736"/>
        <end position="1745"/>
    </location>
</feature>
<evidence type="ECO:0000313" key="4">
    <source>
        <dbReference type="Proteomes" id="UP001447188"/>
    </source>
</evidence>
<feature type="compositionally biased region" description="Polar residues" evidence="1">
    <location>
        <begin position="2196"/>
        <end position="2206"/>
    </location>
</feature>
<feature type="region of interest" description="Disordered" evidence="1">
    <location>
        <begin position="3811"/>
        <end position="3851"/>
    </location>
</feature>
<feature type="compositionally biased region" description="Polar residues" evidence="1">
    <location>
        <begin position="3571"/>
        <end position="3581"/>
    </location>
</feature>
<gene>
    <name evidence="3" type="ORF">Q9L58_010171</name>
</gene>
<feature type="compositionally biased region" description="Polar residues" evidence="1">
    <location>
        <begin position="1753"/>
        <end position="1774"/>
    </location>
</feature>
<feature type="region of interest" description="Disordered" evidence="1">
    <location>
        <begin position="2185"/>
        <end position="2208"/>
    </location>
</feature>
<feature type="region of interest" description="Disordered" evidence="1">
    <location>
        <begin position="4067"/>
        <end position="4094"/>
    </location>
</feature>
<feature type="region of interest" description="Disordered" evidence="1">
    <location>
        <begin position="1493"/>
        <end position="1513"/>
    </location>
</feature>
<feature type="compositionally biased region" description="Basic residues" evidence="1">
    <location>
        <begin position="2809"/>
        <end position="2822"/>
    </location>
</feature>